<feature type="transmembrane region" description="Helical" evidence="9">
    <location>
        <begin position="216"/>
        <end position="236"/>
    </location>
</feature>
<evidence type="ECO:0000313" key="11">
    <source>
        <dbReference type="EMBL" id="MFD0684662.1"/>
    </source>
</evidence>
<dbReference type="CDD" id="cd17320">
    <property type="entry name" value="MFS_MdfA_MDR_like"/>
    <property type="match status" value="1"/>
</dbReference>
<gene>
    <name evidence="11" type="ORF">ACFQZM_09160</name>
</gene>
<evidence type="ECO:0000256" key="7">
    <source>
        <dbReference type="ARBA" id="ARBA00023136"/>
    </source>
</evidence>
<evidence type="ECO:0000313" key="12">
    <source>
        <dbReference type="Proteomes" id="UP001597063"/>
    </source>
</evidence>
<dbReference type="EMBL" id="JBHTGP010000004">
    <property type="protein sequence ID" value="MFD0684662.1"/>
    <property type="molecule type" value="Genomic_DNA"/>
</dbReference>
<dbReference type="InterPro" id="IPR004812">
    <property type="entry name" value="Efflux_drug-R_Bcr/CmlA"/>
</dbReference>
<dbReference type="InterPro" id="IPR036259">
    <property type="entry name" value="MFS_trans_sf"/>
</dbReference>
<comment type="similarity">
    <text evidence="2">Belongs to the major facilitator superfamily. Bcr/CmlA family.</text>
</comment>
<feature type="transmembrane region" description="Helical" evidence="9">
    <location>
        <begin position="60"/>
        <end position="77"/>
    </location>
</feature>
<dbReference type="Gene3D" id="1.20.1720.10">
    <property type="entry name" value="Multidrug resistance protein D"/>
    <property type="match status" value="1"/>
</dbReference>
<evidence type="ECO:0000259" key="10">
    <source>
        <dbReference type="PROSITE" id="PS50850"/>
    </source>
</evidence>
<comment type="caution">
    <text evidence="11">The sequence shown here is derived from an EMBL/GenBank/DDBJ whole genome shotgun (WGS) entry which is preliminary data.</text>
</comment>
<accession>A0ABW2XDZ0</accession>
<feature type="transmembrane region" description="Helical" evidence="9">
    <location>
        <begin position="302"/>
        <end position="320"/>
    </location>
</feature>
<dbReference type="InterPro" id="IPR020846">
    <property type="entry name" value="MFS_dom"/>
</dbReference>
<feature type="transmembrane region" description="Helical" evidence="9">
    <location>
        <begin position="186"/>
        <end position="204"/>
    </location>
</feature>
<dbReference type="PANTHER" id="PTHR23502:SF132">
    <property type="entry name" value="POLYAMINE TRANSPORTER 2-RELATED"/>
    <property type="match status" value="1"/>
</dbReference>
<dbReference type="PROSITE" id="PS00216">
    <property type="entry name" value="SUGAR_TRANSPORT_1"/>
    <property type="match status" value="1"/>
</dbReference>
<feature type="transmembrane region" description="Helical" evidence="9">
    <location>
        <begin position="153"/>
        <end position="174"/>
    </location>
</feature>
<feature type="region of interest" description="Disordered" evidence="8">
    <location>
        <begin position="1"/>
        <end position="50"/>
    </location>
</feature>
<dbReference type="InterPro" id="IPR005829">
    <property type="entry name" value="Sugar_transporter_CS"/>
</dbReference>
<evidence type="ECO:0000256" key="1">
    <source>
        <dbReference type="ARBA" id="ARBA00004651"/>
    </source>
</evidence>
<keyword evidence="5 9" id="KW-0812">Transmembrane</keyword>
<dbReference type="Pfam" id="PF07690">
    <property type="entry name" value="MFS_1"/>
    <property type="match status" value="1"/>
</dbReference>
<dbReference type="Proteomes" id="UP001597063">
    <property type="component" value="Unassembled WGS sequence"/>
</dbReference>
<sequence length="461" mass="45340">MSQAASPSDPASSGPGSDARRAPVTDDPPPETADTPAVAAGPPADTAGISADVPAGRRRLVFVTVLGALTAIAPLSIDMYLPALPELASDLSTGAMQAQLTLTACVVGLALGQAVAGPLSDALGRRRPLLVGLAVYALASLLCVAAPTVEALLALRFVQGAAGAAGIVIGRAIVRDLYDGVAAAKFFSLLMLVNGLAPILAPVLGGQLLRLMPWPGVFAVLAGVGVALLLGSVFGLRETLPPERRETGGARATLGTFRGLLADRAFVGYALSGALAFAAMFTYISGSPFVLQDIYGLSPQEFSVAFGVNALGIVAAGHLGGRLAGRVSLERLLAAGLAVVAVGGVGLPVAVLAGAGLPGVLPALFLVAAGQGLILPNATALALAGRPQRVGGSASALLGLAQFAIGGAAAPLAGVAGSGTAVPMALTIAVLAAAAVAVTALAARPGRSGRSGRTARVASRN</sequence>
<reference evidence="12" key="1">
    <citation type="journal article" date="2019" name="Int. J. Syst. Evol. Microbiol.">
        <title>The Global Catalogue of Microorganisms (GCM) 10K type strain sequencing project: providing services to taxonomists for standard genome sequencing and annotation.</title>
        <authorList>
            <consortium name="The Broad Institute Genomics Platform"/>
            <consortium name="The Broad Institute Genome Sequencing Center for Infectious Disease"/>
            <person name="Wu L."/>
            <person name="Ma J."/>
        </authorList>
    </citation>
    <scope>NUCLEOTIDE SEQUENCE [LARGE SCALE GENOMIC DNA]</scope>
    <source>
        <strain evidence="12">JCM 9371</strain>
    </source>
</reference>
<organism evidence="11 12">
    <name type="scientific">Actinomadura fibrosa</name>
    <dbReference type="NCBI Taxonomy" id="111802"/>
    <lineage>
        <taxon>Bacteria</taxon>
        <taxon>Bacillati</taxon>
        <taxon>Actinomycetota</taxon>
        <taxon>Actinomycetes</taxon>
        <taxon>Streptosporangiales</taxon>
        <taxon>Thermomonosporaceae</taxon>
        <taxon>Actinomadura</taxon>
    </lineage>
</organism>
<feature type="transmembrane region" description="Helical" evidence="9">
    <location>
        <begin position="266"/>
        <end position="290"/>
    </location>
</feature>
<dbReference type="SUPFAM" id="SSF103473">
    <property type="entry name" value="MFS general substrate transporter"/>
    <property type="match status" value="1"/>
</dbReference>
<evidence type="ECO:0000256" key="8">
    <source>
        <dbReference type="SAM" id="MobiDB-lite"/>
    </source>
</evidence>
<name>A0ABW2XDZ0_9ACTN</name>
<keyword evidence="3" id="KW-0813">Transport</keyword>
<evidence type="ECO:0000256" key="3">
    <source>
        <dbReference type="ARBA" id="ARBA00022448"/>
    </source>
</evidence>
<feature type="transmembrane region" description="Helical" evidence="9">
    <location>
        <begin position="97"/>
        <end position="116"/>
    </location>
</feature>
<dbReference type="NCBIfam" id="TIGR00710">
    <property type="entry name" value="efflux_Bcr_CflA"/>
    <property type="match status" value="1"/>
</dbReference>
<keyword evidence="12" id="KW-1185">Reference proteome</keyword>
<evidence type="ECO:0000256" key="5">
    <source>
        <dbReference type="ARBA" id="ARBA00022692"/>
    </source>
</evidence>
<keyword evidence="4" id="KW-1003">Cell membrane</keyword>
<evidence type="ECO:0000256" key="6">
    <source>
        <dbReference type="ARBA" id="ARBA00022989"/>
    </source>
</evidence>
<dbReference type="PANTHER" id="PTHR23502">
    <property type="entry name" value="MAJOR FACILITATOR SUPERFAMILY"/>
    <property type="match status" value="1"/>
</dbReference>
<feature type="transmembrane region" description="Helical" evidence="9">
    <location>
        <begin position="128"/>
        <end position="147"/>
    </location>
</feature>
<feature type="transmembrane region" description="Helical" evidence="9">
    <location>
        <begin position="363"/>
        <end position="384"/>
    </location>
</feature>
<dbReference type="PROSITE" id="PS50850">
    <property type="entry name" value="MFS"/>
    <property type="match status" value="1"/>
</dbReference>
<protein>
    <submittedName>
        <fullName evidence="11">Multidrug effflux MFS transporter</fullName>
    </submittedName>
</protein>
<dbReference type="RefSeq" id="WP_131760437.1">
    <property type="nucleotide sequence ID" value="NZ_CAACUY010000115.1"/>
</dbReference>
<evidence type="ECO:0000256" key="2">
    <source>
        <dbReference type="ARBA" id="ARBA00006236"/>
    </source>
</evidence>
<keyword evidence="6 9" id="KW-1133">Transmembrane helix</keyword>
<evidence type="ECO:0000256" key="9">
    <source>
        <dbReference type="SAM" id="Phobius"/>
    </source>
</evidence>
<feature type="transmembrane region" description="Helical" evidence="9">
    <location>
        <begin position="396"/>
        <end position="416"/>
    </location>
</feature>
<feature type="domain" description="Major facilitator superfamily (MFS) profile" evidence="10">
    <location>
        <begin position="60"/>
        <end position="447"/>
    </location>
</feature>
<feature type="compositionally biased region" description="Low complexity" evidence="8">
    <location>
        <begin position="1"/>
        <end position="17"/>
    </location>
</feature>
<keyword evidence="7 9" id="KW-0472">Membrane</keyword>
<feature type="transmembrane region" description="Helical" evidence="9">
    <location>
        <begin position="332"/>
        <end position="357"/>
    </location>
</feature>
<comment type="subcellular location">
    <subcellularLocation>
        <location evidence="1">Cell membrane</location>
        <topology evidence="1">Multi-pass membrane protein</topology>
    </subcellularLocation>
</comment>
<proteinExistence type="inferred from homology"/>
<dbReference type="InterPro" id="IPR011701">
    <property type="entry name" value="MFS"/>
</dbReference>
<feature type="transmembrane region" description="Helical" evidence="9">
    <location>
        <begin position="422"/>
        <end position="443"/>
    </location>
</feature>
<evidence type="ECO:0000256" key="4">
    <source>
        <dbReference type="ARBA" id="ARBA00022475"/>
    </source>
</evidence>